<dbReference type="Pfam" id="PF06722">
    <property type="entry name" value="EryCIII-like_C"/>
    <property type="match status" value="1"/>
</dbReference>
<dbReference type="CDD" id="cd03784">
    <property type="entry name" value="GT1_Gtf-like"/>
    <property type="match status" value="1"/>
</dbReference>
<feature type="domain" description="Erythromycin biosynthesis protein CIII-like C-terminal" evidence="1">
    <location>
        <begin position="281"/>
        <end position="406"/>
    </location>
</feature>
<dbReference type="InterPro" id="IPR010610">
    <property type="entry name" value="EryCIII-like_C"/>
</dbReference>
<dbReference type="GO" id="GO:0017000">
    <property type="term" value="P:antibiotic biosynthetic process"/>
    <property type="evidence" value="ECO:0007669"/>
    <property type="project" value="UniProtKB-ARBA"/>
</dbReference>
<dbReference type="Proteomes" id="UP000059574">
    <property type="component" value="Chromosome"/>
</dbReference>
<evidence type="ECO:0000259" key="1">
    <source>
        <dbReference type="Pfam" id="PF06722"/>
    </source>
</evidence>
<dbReference type="AlphaFoldDB" id="A0A0S2M059"/>
<name>A0A0S2M059_9MICC</name>
<reference evidence="2 3" key="2">
    <citation type="journal article" date="2016" name="J. Biotechnol.">
        <title>Complete genome sequence of Arthrobacter alpinus ERGS4:06, a yellow pigmented bacterium tolerant to cold and radiations isolated from Sikkim Himalaya.</title>
        <authorList>
            <person name="Kumar R."/>
            <person name="Singh D."/>
            <person name="Swarnkar M.K."/>
            <person name="Singh A.K."/>
            <person name="Kumar S."/>
        </authorList>
    </citation>
    <scope>NUCLEOTIDE SEQUENCE [LARGE SCALE GENOMIC DNA]</scope>
    <source>
        <strain evidence="2 3">ERGS4:06</strain>
    </source>
</reference>
<evidence type="ECO:0000313" key="3">
    <source>
        <dbReference type="Proteomes" id="UP000059574"/>
    </source>
</evidence>
<dbReference type="InterPro" id="IPR002213">
    <property type="entry name" value="UDP_glucos_trans"/>
</dbReference>
<dbReference type="RefSeq" id="WP_062288970.1">
    <property type="nucleotide sequence ID" value="NZ_CP013200.1"/>
</dbReference>
<dbReference type="InterPro" id="IPR050426">
    <property type="entry name" value="Glycosyltransferase_28"/>
</dbReference>
<dbReference type="GO" id="GO:0016758">
    <property type="term" value="F:hexosyltransferase activity"/>
    <property type="evidence" value="ECO:0007669"/>
    <property type="project" value="UniProtKB-ARBA"/>
</dbReference>
<accession>A0A0S2M059</accession>
<organism evidence="2 3">
    <name type="scientific">Arthrobacter alpinus</name>
    <dbReference type="NCBI Taxonomy" id="656366"/>
    <lineage>
        <taxon>Bacteria</taxon>
        <taxon>Bacillati</taxon>
        <taxon>Actinomycetota</taxon>
        <taxon>Actinomycetes</taxon>
        <taxon>Micrococcales</taxon>
        <taxon>Micrococcaceae</taxon>
        <taxon>Arthrobacter</taxon>
    </lineage>
</organism>
<dbReference type="Gene3D" id="3.40.50.2000">
    <property type="entry name" value="Glycogen Phosphorylase B"/>
    <property type="match status" value="2"/>
</dbReference>
<dbReference type="PANTHER" id="PTHR48050">
    <property type="entry name" value="STEROL 3-BETA-GLUCOSYLTRANSFERASE"/>
    <property type="match status" value="1"/>
</dbReference>
<dbReference type="GO" id="GO:0008194">
    <property type="term" value="F:UDP-glycosyltransferase activity"/>
    <property type="evidence" value="ECO:0007669"/>
    <property type="project" value="InterPro"/>
</dbReference>
<dbReference type="OrthoDB" id="6620093at2"/>
<dbReference type="SUPFAM" id="SSF53756">
    <property type="entry name" value="UDP-Glycosyltransferase/glycogen phosphorylase"/>
    <property type="match status" value="1"/>
</dbReference>
<proteinExistence type="predicted"/>
<reference evidence="3" key="1">
    <citation type="submission" date="2015-11" db="EMBL/GenBank/DDBJ databases">
        <authorList>
            <person name="Kumar R."/>
            <person name="Singh D."/>
            <person name="Swarnkar M.K."/>
            <person name="Singh A.K."/>
            <person name="Kumar S."/>
        </authorList>
    </citation>
    <scope>NUCLEOTIDE SEQUENCE [LARGE SCALE GENOMIC DNA]</scope>
    <source>
        <strain evidence="3">ERGS4:06</strain>
    </source>
</reference>
<protein>
    <recommendedName>
        <fullName evidence="1">Erythromycin biosynthesis protein CIII-like C-terminal domain-containing protein</fullName>
    </recommendedName>
</protein>
<evidence type="ECO:0000313" key="2">
    <source>
        <dbReference type="EMBL" id="ALO67022.1"/>
    </source>
</evidence>
<dbReference type="PANTHER" id="PTHR48050:SF13">
    <property type="entry name" value="STEROL 3-BETA-GLUCOSYLTRANSFERASE UGT80A2"/>
    <property type="match status" value="1"/>
</dbReference>
<sequence length="430" mass="46470">MKILLASQAIAGHFNPMTGIAMRLKDSGHDVAFYTESVFAGKLAELGIGHFPFVRAIEHTADNLNELYPQRAKLKGPMAARFDGERIFASNVTNFFEDIRELHAGYVFDVLVMDASMYIQHLVSTLIRKPVVSFVAIGNMEIDPWVPPLFFGFLPARTPPQKLLQAGARLVSQQVVTKPARDSYVKQLEHFSLHTATGGPFTDEPYRWSDAVIQTGTASLDYPRSKVNPKVHYVGALLPYRRATAEAGIKQLGSYARTVVVTQGTVDNKDPNKLIIPAIEALKDRDMLVVVATGGAGTDDLRELYSGPNVVVEDFVDFETVFPSTDVFVTNGGFGGVLLSLSHGVPVVSAGINEGKNDVNARVEHAGVGINLRTESPSADAVAKAVDTILAGPGWRERAQAIRREFETADGCAAAAAIIERIATDAPAPS</sequence>
<gene>
    <name evidence="2" type="ORF">AS189_11610</name>
</gene>
<dbReference type="EMBL" id="CP013200">
    <property type="protein sequence ID" value="ALO67022.1"/>
    <property type="molecule type" value="Genomic_DNA"/>
</dbReference>